<accession>A0A328NP65</accession>
<evidence type="ECO:0000313" key="3">
    <source>
        <dbReference type="Proteomes" id="UP000249419"/>
    </source>
</evidence>
<comment type="caution">
    <text evidence="2">The sequence shown here is derived from an EMBL/GenBank/DDBJ whole genome shotgun (WGS) entry which is preliminary data.</text>
</comment>
<dbReference type="EMBL" id="PYAG01000011">
    <property type="protein sequence ID" value="RAO34920.1"/>
    <property type="molecule type" value="Genomic_DNA"/>
</dbReference>
<evidence type="ECO:0000256" key="1">
    <source>
        <dbReference type="SAM" id="MobiDB-lite"/>
    </source>
</evidence>
<evidence type="ECO:0000313" key="2">
    <source>
        <dbReference type="EMBL" id="RAO34920.1"/>
    </source>
</evidence>
<feature type="region of interest" description="Disordered" evidence="1">
    <location>
        <begin position="24"/>
        <end position="75"/>
    </location>
</feature>
<sequence length="254" mass="27087">MRRCGARPACAVWRPLELIRLRHQGPLRRPPPMIDSACRKPGHPPDLDNPTFRNPSRSSSDSRTPGSAADRGRRTADFAPRSRSILDVVGSGATDATTSMMLRDLASGSCCGPAQAARARAARARVAWAVRAVRAVRAAWAARARAVRVAWAARVAWVARARVARVAWLVRVAWSLSGARALVVGSGGPSAGADVANDSAPKDANGTVRPGLDDDARTPVNARTRTRTRAPVNARTRTRSPANAVGRWHGPRAV</sequence>
<reference evidence="2 3" key="1">
    <citation type="submission" date="2018-03" db="EMBL/GenBank/DDBJ databases">
        <title>Defining the species Micromonospora saelicesensis and Micromonospora noduli under the framework of genomics.</title>
        <authorList>
            <person name="Riesco R."/>
            <person name="Trujillo M.E."/>
        </authorList>
    </citation>
    <scope>NUCLEOTIDE SEQUENCE [LARGE SCALE GENOMIC DNA]</scope>
    <source>
        <strain evidence="2 3">PSN13</strain>
    </source>
</reference>
<proteinExistence type="predicted"/>
<feature type="region of interest" description="Disordered" evidence="1">
    <location>
        <begin position="190"/>
        <end position="254"/>
    </location>
</feature>
<protein>
    <submittedName>
        <fullName evidence="2">Uncharacterized protein</fullName>
    </submittedName>
</protein>
<gene>
    <name evidence="2" type="ORF">PSN13_02690</name>
</gene>
<organism evidence="2 3">
    <name type="scientific">Micromonospora saelicesensis</name>
    <dbReference type="NCBI Taxonomy" id="285676"/>
    <lineage>
        <taxon>Bacteria</taxon>
        <taxon>Bacillati</taxon>
        <taxon>Actinomycetota</taxon>
        <taxon>Actinomycetes</taxon>
        <taxon>Micromonosporales</taxon>
        <taxon>Micromonosporaceae</taxon>
        <taxon>Micromonospora</taxon>
    </lineage>
</organism>
<name>A0A328NP65_9ACTN</name>
<dbReference type="AlphaFoldDB" id="A0A328NP65"/>
<dbReference type="Proteomes" id="UP000249419">
    <property type="component" value="Unassembled WGS sequence"/>
</dbReference>